<feature type="transmembrane region" description="Helical" evidence="1">
    <location>
        <begin position="46"/>
        <end position="67"/>
    </location>
</feature>
<dbReference type="AlphaFoldDB" id="A0A9X2BYT2"/>
<feature type="transmembrane region" description="Helical" evidence="1">
    <location>
        <begin position="79"/>
        <end position="97"/>
    </location>
</feature>
<comment type="caution">
    <text evidence="2">The sequence shown here is derived from an EMBL/GenBank/DDBJ whole genome shotgun (WGS) entry which is preliminary data.</text>
</comment>
<keyword evidence="1" id="KW-0812">Transmembrane</keyword>
<name>A0A9X2BYT2_9BURK</name>
<sequence length="140" mass="15422">MDTKRRGALAVTLLWLLGVALAARGGSSHGLVAPHVDRAALPYEWRGVAFESVVIGAEAFALFWLLLRMTRWSPLVRTFAAGALFVALATFCILTTVTDMPGWYYVNTLWTMLVLLILAVRLVLELIALAIGRGRARRRA</sequence>
<gene>
    <name evidence="2" type="ORF">LPC04_02415</name>
</gene>
<dbReference type="EMBL" id="JAJLJH010000001">
    <property type="protein sequence ID" value="MCK9684556.1"/>
    <property type="molecule type" value="Genomic_DNA"/>
</dbReference>
<evidence type="ECO:0000256" key="1">
    <source>
        <dbReference type="SAM" id="Phobius"/>
    </source>
</evidence>
<keyword evidence="1" id="KW-1133">Transmembrane helix</keyword>
<accession>A0A9X2BYT2</accession>
<dbReference type="RefSeq" id="WP_275680582.1">
    <property type="nucleotide sequence ID" value="NZ_JAJLJH010000001.1"/>
</dbReference>
<proteinExistence type="predicted"/>
<feature type="transmembrane region" description="Helical" evidence="1">
    <location>
        <begin position="109"/>
        <end position="131"/>
    </location>
</feature>
<protein>
    <submittedName>
        <fullName evidence="2">Uncharacterized protein</fullName>
    </submittedName>
</protein>
<dbReference type="Proteomes" id="UP001139353">
    <property type="component" value="Unassembled WGS sequence"/>
</dbReference>
<keyword evidence="1" id="KW-0472">Membrane</keyword>
<organism evidence="2 3">
    <name type="scientific">Scleromatobacter humisilvae</name>
    <dbReference type="NCBI Taxonomy" id="2897159"/>
    <lineage>
        <taxon>Bacteria</taxon>
        <taxon>Pseudomonadati</taxon>
        <taxon>Pseudomonadota</taxon>
        <taxon>Betaproteobacteria</taxon>
        <taxon>Burkholderiales</taxon>
        <taxon>Sphaerotilaceae</taxon>
        <taxon>Scleromatobacter</taxon>
    </lineage>
</organism>
<reference evidence="2" key="1">
    <citation type="submission" date="2021-11" db="EMBL/GenBank/DDBJ databases">
        <title>BS-T2-15 a new species belonging to the Comamonadaceae family isolated from the soil of a French oak forest.</title>
        <authorList>
            <person name="Mieszkin S."/>
            <person name="Alain K."/>
        </authorList>
    </citation>
    <scope>NUCLEOTIDE SEQUENCE</scope>
    <source>
        <strain evidence="2">BS-T2-15</strain>
    </source>
</reference>
<evidence type="ECO:0000313" key="2">
    <source>
        <dbReference type="EMBL" id="MCK9684556.1"/>
    </source>
</evidence>
<evidence type="ECO:0000313" key="3">
    <source>
        <dbReference type="Proteomes" id="UP001139353"/>
    </source>
</evidence>
<keyword evidence="3" id="KW-1185">Reference proteome</keyword>